<comment type="caution">
    <text evidence="3">The sequence shown here is derived from an EMBL/GenBank/DDBJ whole genome shotgun (WGS) entry which is preliminary data.</text>
</comment>
<evidence type="ECO:0000256" key="1">
    <source>
        <dbReference type="ARBA" id="ARBA00000022"/>
    </source>
</evidence>
<dbReference type="InterPro" id="IPR012816">
    <property type="entry name" value="NADAR"/>
</dbReference>
<dbReference type="RefSeq" id="WP_263529619.1">
    <property type="nucleotide sequence ID" value="NZ_JAOVZB010000002.1"/>
</dbReference>
<gene>
    <name evidence="3" type="ORF">OFY17_04980</name>
</gene>
<proteinExistence type="predicted"/>
<evidence type="ECO:0008006" key="5">
    <source>
        <dbReference type="Google" id="ProtNLM"/>
    </source>
</evidence>
<dbReference type="Gene3D" id="1.10.357.40">
    <property type="entry name" value="YbiA-like"/>
    <property type="match status" value="1"/>
</dbReference>
<protein>
    <recommendedName>
        <fullName evidence="5">Riboflavin biosynthesis intermediates N-glycosidase</fullName>
    </recommendedName>
</protein>
<evidence type="ECO:0000313" key="3">
    <source>
        <dbReference type="EMBL" id="MCV2402238.1"/>
    </source>
</evidence>
<dbReference type="Pfam" id="PF08010">
    <property type="entry name" value="Phage_30_3"/>
    <property type="match status" value="1"/>
</dbReference>
<dbReference type="Proteomes" id="UP001209713">
    <property type="component" value="Unassembled WGS sequence"/>
</dbReference>
<sequence>MSEGNVVINMFRDSPWPGNILSNFAQTPFVIDDIHCACSEAFIQSLKLPDANEQKVFCGLQGQDAWEKGSKLTASIFVSGKIWWRGVSYPLHSKMHFDLVKKGLLAKFSQSKVARDALLATANTRLIHDYGQSPSKQQSLPVDVFCQMVTEIRDELRAS</sequence>
<dbReference type="InterPro" id="IPR012596">
    <property type="entry name" value="Phage_T4_Y12G"/>
</dbReference>
<organism evidence="3 4">
    <name type="scientific">Marinomonas sargassi</name>
    <dbReference type="NCBI Taxonomy" id="2984494"/>
    <lineage>
        <taxon>Bacteria</taxon>
        <taxon>Pseudomonadati</taxon>
        <taxon>Pseudomonadota</taxon>
        <taxon>Gammaproteobacteria</taxon>
        <taxon>Oceanospirillales</taxon>
        <taxon>Oceanospirillaceae</taxon>
        <taxon>Marinomonas</taxon>
    </lineage>
</organism>
<dbReference type="SUPFAM" id="SSF143990">
    <property type="entry name" value="YbiA-like"/>
    <property type="match status" value="1"/>
</dbReference>
<dbReference type="InterPro" id="IPR037238">
    <property type="entry name" value="YbiA-like_sf"/>
</dbReference>
<evidence type="ECO:0000256" key="2">
    <source>
        <dbReference type="ARBA" id="ARBA00000751"/>
    </source>
</evidence>
<keyword evidence="4" id="KW-1185">Reference proteome</keyword>
<comment type="catalytic activity">
    <reaction evidence="2">
        <text>2,5-diamino-6-hydroxy-4-(5-phosphoribosylamino)-pyrimidine + H2O = 2,5,6-triamino-4-hydroxypyrimidine + D-ribose 5-phosphate</text>
        <dbReference type="Rhea" id="RHEA:23436"/>
        <dbReference type="ChEBI" id="CHEBI:15377"/>
        <dbReference type="ChEBI" id="CHEBI:58614"/>
        <dbReference type="ChEBI" id="CHEBI:78346"/>
        <dbReference type="ChEBI" id="CHEBI:137796"/>
    </reaction>
</comment>
<evidence type="ECO:0000313" key="4">
    <source>
        <dbReference type="Proteomes" id="UP001209713"/>
    </source>
</evidence>
<dbReference type="EMBL" id="JAOVZB010000002">
    <property type="protein sequence ID" value="MCV2402238.1"/>
    <property type="molecule type" value="Genomic_DNA"/>
</dbReference>
<dbReference type="CDD" id="cd15457">
    <property type="entry name" value="NADAR"/>
    <property type="match status" value="1"/>
</dbReference>
<accession>A0ABT2YQR9</accession>
<name>A0ABT2YQR9_9GAMM</name>
<comment type="catalytic activity">
    <reaction evidence="1">
        <text>5-amino-6-(5-phospho-D-ribosylamino)uracil + H2O = 5,6-diaminouracil + D-ribose 5-phosphate</text>
        <dbReference type="Rhea" id="RHEA:55020"/>
        <dbReference type="ChEBI" id="CHEBI:15377"/>
        <dbReference type="ChEBI" id="CHEBI:46252"/>
        <dbReference type="ChEBI" id="CHEBI:58453"/>
        <dbReference type="ChEBI" id="CHEBI:78346"/>
    </reaction>
</comment>
<reference evidence="3 4" key="1">
    <citation type="submission" date="2022-10" db="EMBL/GenBank/DDBJ databases">
        <title>Marinomonas transparenta sp. nov. and Marinomonas sargassi sp. nov., isolated from marine alga (Sargassum natans (L.) Gaillon).</title>
        <authorList>
            <person name="Wang Y."/>
        </authorList>
    </citation>
    <scope>NUCLEOTIDE SEQUENCE [LARGE SCALE GENOMIC DNA]</scope>
    <source>
        <strain evidence="3 4">C2222</strain>
    </source>
</reference>